<dbReference type="PANTHER" id="PTHR46929:SF3">
    <property type="entry name" value="MYB_SANT-LIKE DOMAIN-CONTAINING PROTEIN"/>
    <property type="match status" value="1"/>
</dbReference>
<protein>
    <recommendedName>
        <fullName evidence="2">Myb/SANT-like domain-containing protein</fullName>
    </recommendedName>
</protein>
<feature type="compositionally biased region" description="Pro residues" evidence="1">
    <location>
        <begin position="172"/>
        <end position="181"/>
    </location>
</feature>
<reference evidence="3 4" key="1">
    <citation type="submission" date="2020-07" db="EMBL/GenBank/DDBJ databases">
        <title>Comparative genomics of pyrophilous fungi reveals a link between fire events and developmental genes.</title>
        <authorList>
            <consortium name="DOE Joint Genome Institute"/>
            <person name="Steindorff A.S."/>
            <person name="Carver A."/>
            <person name="Calhoun S."/>
            <person name="Stillman K."/>
            <person name="Liu H."/>
            <person name="Lipzen A."/>
            <person name="Pangilinan J."/>
            <person name="Labutti K."/>
            <person name="Bruns T.D."/>
            <person name="Grigoriev I.V."/>
        </authorList>
    </citation>
    <scope>NUCLEOTIDE SEQUENCE [LARGE SCALE GENOMIC DNA]</scope>
    <source>
        <strain evidence="3 4">CBS 144469</strain>
    </source>
</reference>
<feature type="compositionally biased region" description="Low complexity" evidence="1">
    <location>
        <begin position="182"/>
        <end position="192"/>
    </location>
</feature>
<evidence type="ECO:0000256" key="1">
    <source>
        <dbReference type="SAM" id="MobiDB-lite"/>
    </source>
</evidence>
<proteinExistence type="predicted"/>
<dbReference type="OrthoDB" id="3366674at2759"/>
<accession>A0A8H6IHP8</accession>
<organism evidence="3 4">
    <name type="scientific">Ephemerocybe angulata</name>
    <dbReference type="NCBI Taxonomy" id="980116"/>
    <lineage>
        <taxon>Eukaryota</taxon>
        <taxon>Fungi</taxon>
        <taxon>Dikarya</taxon>
        <taxon>Basidiomycota</taxon>
        <taxon>Agaricomycotina</taxon>
        <taxon>Agaricomycetes</taxon>
        <taxon>Agaricomycetidae</taxon>
        <taxon>Agaricales</taxon>
        <taxon>Agaricineae</taxon>
        <taxon>Psathyrellaceae</taxon>
        <taxon>Ephemerocybe</taxon>
    </lineage>
</organism>
<evidence type="ECO:0000259" key="2">
    <source>
        <dbReference type="Pfam" id="PF12776"/>
    </source>
</evidence>
<dbReference type="Pfam" id="PF12776">
    <property type="entry name" value="Myb_DNA-bind_3"/>
    <property type="match status" value="1"/>
</dbReference>
<feature type="region of interest" description="Disordered" evidence="1">
    <location>
        <begin position="153"/>
        <end position="225"/>
    </location>
</feature>
<feature type="domain" description="Myb/SANT-like" evidence="2">
    <location>
        <begin position="29"/>
        <end position="120"/>
    </location>
</feature>
<keyword evidence="4" id="KW-1185">Reference proteome</keyword>
<dbReference type="Proteomes" id="UP000521943">
    <property type="component" value="Unassembled WGS sequence"/>
</dbReference>
<feature type="compositionally biased region" description="Low complexity" evidence="1">
    <location>
        <begin position="159"/>
        <end position="171"/>
    </location>
</feature>
<gene>
    <name evidence="3" type="ORF">DFP72DRAFT_1059353</name>
</gene>
<evidence type="ECO:0000313" key="3">
    <source>
        <dbReference type="EMBL" id="KAF6764367.1"/>
    </source>
</evidence>
<evidence type="ECO:0000313" key="4">
    <source>
        <dbReference type="Proteomes" id="UP000521943"/>
    </source>
</evidence>
<dbReference type="AlphaFoldDB" id="A0A8H6IHP8"/>
<comment type="caution">
    <text evidence="3">The sequence shown here is derived from an EMBL/GenBank/DDBJ whole genome shotgun (WGS) entry which is preliminary data.</text>
</comment>
<dbReference type="PANTHER" id="PTHR46929">
    <property type="entry name" value="EXPRESSED PROTEIN"/>
    <property type="match status" value="1"/>
</dbReference>
<dbReference type="EMBL" id="JACGCI010000004">
    <property type="protein sequence ID" value="KAF6764367.1"/>
    <property type="molecule type" value="Genomic_DNA"/>
</dbReference>
<sequence length="312" mass="33908">MPKTTEVDADEASVEGPAPVRAIFNAEIDRKLVTAVQAIRATGKGRSGNLQDAQWTSIMRTLAGTEVETGGAEKTAASWKGRFGTLKAEYNTVKTLRDMSGFGWDNEKQIVTASDDVWDRWIAKNPKKKKWRTTAFPLYDDIGGIVDGTVATGSNAFRPSSTQSTEPETNTPEPPSSPPPSASYAPASSSSTITRKRSAIDLDSEDNTPGYTSSNQRKRAGASTTRAQGMLEIASAVKDLSGSFSQSSENTTPVRRQRAIKLIQSDNLLSETDELRAFRLMRRDPSLADTLLAITPGTKRARYIQLELEEDG</sequence>
<name>A0A8H6IHP8_9AGAR</name>
<dbReference type="InterPro" id="IPR024752">
    <property type="entry name" value="Myb/SANT-like_dom"/>
</dbReference>